<protein>
    <submittedName>
        <fullName evidence="1">Uncharacterized protein</fullName>
    </submittedName>
</protein>
<organism evidence="1 2">
    <name type="scientific">Streptococcus mitis</name>
    <dbReference type="NCBI Taxonomy" id="28037"/>
    <lineage>
        <taxon>Bacteria</taxon>
        <taxon>Bacillati</taxon>
        <taxon>Bacillota</taxon>
        <taxon>Bacilli</taxon>
        <taxon>Lactobacillales</taxon>
        <taxon>Streptococcaceae</taxon>
        <taxon>Streptococcus</taxon>
        <taxon>Streptococcus mitis group</taxon>
    </lineage>
</organism>
<evidence type="ECO:0000313" key="2">
    <source>
        <dbReference type="Proteomes" id="UP000193206"/>
    </source>
</evidence>
<dbReference type="AlphaFoldDB" id="A0A1X1L848"/>
<accession>A0A1X1L848</accession>
<name>A0A1X1L848_STRMT</name>
<evidence type="ECO:0000313" key="1">
    <source>
        <dbReference type="EMBL" id="ORP07881.1"/>
    </source>
</evidence>
<proteinExistence type="predicted"/>
<comment type="caution">
    <text evidence="1">The sequence shown here is derived from an EMBL/GenBank/DDBJ whole genome shotgun (WGS) entry which is preliminary data.</text>
</comment>
<dbReference type="Proteomes" id="UP000193206">
    <property type="component" value="Unassembled WGS sequence"/>
</dbReference>
<reference evidence="1 2" key="1">
    <citation type="journal article" date="2016" name="Eur. J. Clin. Microbiol. Infect. Dis.">
        <title>Whole genome sequencing as a tool for phylogenetic analysis of clinical strains of Mitis group streptococci.</title>
        <authorList>
            <person name="Rasmussen L.H."/>
            <person name="Dargis R."/>
            <person name="Hojholt K."/>
            <person name="Christensen J.J."/>
            <person name="Skovgaard O."/>
            <person name="Justesen U.S."/>
            <person name="Rosenvinge F.S."/>
            <person name="Moser C."/>
            <person name="Lukjancenko O."/>
            <person name="Rasmussen S."/>
            <person name="Nielsen X.C."/>
        </authorList>
    </citation>
    <scope>NUCLEOTIDE SEQUENCE [LARGE SCALE GENOMIC DNA]</scope>
    <source>
        <strain evidence="1 2">B_009152_10</strain>
    </source>
</reference>
<gene>
    <name evidence="1" type="ORF">B7692_02765</name>
</gene>
<sequence length="87" mass="10527">MTFNSNRFRLKKQVFYVKKEKKLPNVYHKSKAGNQSSICRKLKESEIKSFLTQILNYFFKEHFHKTLTIYQNKGPYSKKQIFFLQNA</sequence>
<dbReference type="EMBL" id="NCVN01000010">
    <property type="protein sequence ID" value="ORP07881.1"/>
    <property type="molecule type" value="Genomic_DNA"/>
</dbReference>